<dbReference type="PANTHER" id="PTHR11002">
    <property type="entry name" value="CARBONIC ANHYDRASE"/>
    <property type="match status" value="1"/>
</dbReference>
<dbReference type="SUPFAM" id="SSF53056">
    <property type="entry name" value="beta-carbonic anhydrase, cab"/>
    <property type="match status" value="1"/>
</dbReference>
<dbReference type="Pfam" id="PF00484">
    <property type="entry name" value="Pro_CA"/>
    <property type="match status" value="1"/>
</dbReference>
<dbReference type="RefSeq" id="WP_345717936.1">
    <property type="nucleotide sequence ID" value="NZ_BAABFP010000007.1"/>
</dbReference>
<proteinExistence type="inferred from homology"/>
<accession>A0ABW1JJL9</accession>
<dbReference type="Gene3D" id="3.40.1050.10">
    <property type="entry name" value="Carbonic anhydrase"/>
    <property type="match status" value="1"/>
</dbReference>
<dbReference type="EMBL" id="JBHSRD010000008">
    <property type="protein sequence ID" value="MFC6008934.1"/>
    <property type="molecule type" value="Genomic_DNA"/>
</dbReference>
<keyword evidence="5" id="KW-1185">Reference proteome</keyword>
<dbReference type="PANTHER" id="PTHR11002:SF79">
    <property type="entry name" value="CARBONIC ANHYDRASE 2"/>
    <property type="match status" value="1"/>
</dbReference>
<dbReference type="SMART" id="SM00947">
    <property type="entry name" value="Pro_CA"/>
    <property type="match status" value="1"/>
</dbReference>
<dbReference type="InterPro" id="IPR036874">
    <property type="entry name" value="Carbonic_anhydrase_sf"/>
</dbReference>
<evidence type="ECO:0000256" key="1">
    <source>
        <dbReference type="ARBA" id="ARBA00006217"/>
    </source>
</evidence>
<comment type="function">
    <text evidence="2">Catalyzes the reversible hydration of carbon dioxide to form bicarbonate.</text>
</comment>
<comment type="caution">
    <text evidence="4">The sequence shown here is derived from an EMBL/GenBank/DDBJ whole genome shotgun (WGS) entry which is preliminary data.</text>
</comment>
<evidence type="ECO:0000256" key="2">
    <source>
        <dbReference type="ARBA" id="ARBA00024993"/>
    </source>
</evidence>
<dbReference type="Proteomes" id="UP001596189">
    <property type="component" value="Unassembled WGS sequence"/>
</dbReference>
<reference evidence="5" key="1">
    <citation type="journal article" date="2019" name="Int. J. Syst. Evol. Microbiol.">
        <title>The Global Catalogue of Microorganisms (GCM) 10K type strain sequencing project: providing services to taxonomists for standard genome sequencing and annotation.</title>
        <authorList>
            <consortium name="The Broad Institute Genomics Platform"/>
            <consortium name="The Broad Institute Genome Sequencing Center for Infectious Disease"/>
            <person name="Wu L."/>
            <person name="Ma J."/>
        </authorList>
    </citation>
    <scope>NUCLEOTIDE SEQUENCE [LARGE SCALE GENOMIC DNA]</scope>
    <source>
        <strain evidence="5">KACC 14249</strain>
    </source>
</reference>
<organism evidence="4 5">
    <name type="scientific">Angustibacter luteus</name>
    <dbReference type="NCBI Taxonomy" id="658456"/>
    <lineage>
        <taxon>Bacteria</taxon>
        <taxon>Bacillati</taxon>
        <taxon>Actinomycetota</taxon>
        <taxon>Actinomycetes</taxon>
        <taxon>Kineosporiales</taxon>
        <taxon>Kineosporiaceae</taxon>
    </lineage>
</organism>
<evidence type="ECO:0000313" key="5">
    <source>
        <dbReference type="Proteomes" id="UP001596189"/>
    </source>
</evidence>
<comment type="similarity">
    <text evidence="1">Belongs to the beta-class carbonic anhydrase family.</text>
</comment>
<dbReference type="CDD" id="cd03378">
    <property type="entry name" value="beta_CA_cladeC"/>
    <property type="match status" value="1"/>
</dbReference>
<gene>
    <name evidence="4" type="ORF">ACFQDO_17510</name>
</gene>
<evidence type="ECO:0000313" key="4">
    <source>
        <dbReference type="EMBL" id="MFC6008934.1"/>
    </source>
</evidence>
<protein>
    <submittedName>
        <fullName evidence="4">Carbonic anhydrase</fullName>
    </submittedName>
</protein>
<name>A0ABW1JJL9_9ACTN</name>
<evidence type="ECO:0000256" key="3">
    <source>
        <dbReference type="SAM" id="MobiDB-lite"/>
    </source>
</evidence>
<feature type="region of interest" description="Disordered" evidence="3">
    <location>
        <begin position="1"/>
        <end position="34"/>
    </location>
</feature>
<sequence length="218" mass="22982">MDDTAETDGRRTPPQAWRELQDGNERFASGRSANADKDVARRAELADSQHPFALVFGCGDSRVSAEIVFDQGLGRLFVVRTAGHVVDSGVLGSVEFGVGHLSIPLVVVLGHDSCGAVQATLDSVRTGVLPPGFVRDIVERVTPSVLAAQRAGLTSTEEVEAEHVRQTVRLLVDRSALLSGAVARGELAVVGLVYALDDGRVSVVEVLGDVDGASDIED</sequence>
<dbReference type="InterPro" id="IPR001765">
    <property type="entry name" value="Carbonic_anhydrase"/>
</dbReference>